<dbReference type="Pfam" id="PF04199">
    <property type="entry name" value="Cyclase"/>
    <property type="match status" value="1"/>
</dbReference>
<dbReference type="AlphaFoldDB" id="A0A1G7FSM3"/>
<dbReference type="STRING" id="660518.SAMN05216218_101325"/>
<dbReference type="EMBL" id="FNBK01000001">
    <property type="protein sequence ID" value="SDE78769.1"/>
    <property type="molecule type" value="Genomic_DNA"/>
</dbReference>
<dbReference type="PANTHER" id="PTHR43564:SF2">
    <property type="entry name" value="BLR6059 PROTEIN"/>
    <property type="match status" value="1"/>
</dbReference>
<evidence type="ECO:0000313" key="2">
    <source>
        <dbReference type="Proteomes" id="UP000199076"/>
    </source>
</evidence>
<reference evidence="2" key="1">
    <citation type="submission" date="2016-10" db="EMBL/GenBank/DDBJ databases">
        <authorList>
            <person name="Varghese N."/>
            <person name="Submissions S."/>
        </authorList>
    </citation>
    <scope>NUCLEOTIDE SEQUENCE [LARGE SCALE GENOMIC DNA]</scope>
    <source>
        <strain evidence="2">IBRC-M 10760</strain>
    </source>
</reference>
<evidence type="ECO:0000313" key="1">
    <source>
        <dbReference type="EMBL" id="SDE78769.1"/>
    </source>
</evidence>
<dbReference type="Gene3D" id="3.50.30.50">
    <property type="entry name" value="Putative cyclase"/>
    <property type="match status" value="1"/>
</dbReference>
<dbReference type="InterPro" id="IPR037175">
    <property type="entry name" value="KFase_sf"/>
</dbReference>
<protein>
    <submittedName>
        <fullName evidence="1">Kynurenine formamidase</fullName>
    </submittedName>
</protein>
<dbReference type="SUPFAM" id="SSF102198">
    <property type="entry name" value="Putative cyclase"/>
    <property type="match status" value="1"/>
</dbReference>
<dbReference type="PANTHER" id="PTHR43564">
    <property type="entry name" value="KYNURENINE FORMAMIDASE-LIKE PROTEIN"/>
    <property type="match status" value="1"/>
</dbReference>
<accession>A0A1G7FSM3</accession>
<gene>
    <name evidence="1" type="ORF">SAMN05216218_101325</name>
</gene>
<dbReference type="InterPro" id="IPR007325">
    <property type="entry name" value="KFase/CYL"/>
</dbReference>
<sequence>MDFDGKRLIDLSVGLEPGVDSEPFPPEIAYMDHEAGADRLAENLRELGHDVHGDDFPDGQGLAWEEITAIPHAGTHLDAPWHYGPECEGDPARTVDEIPLEWCCGNAVVLDFTDLDAGAEITPEMIDARLDDLGHDLSAGELVFVETGADELWGEPEYLTEFPGMGAAATKHLVEQGVKVIGTDAYGFDKPFDEMGRRYVESGDEAELWPAHFAGREVEYCQIEKMANLDDLPRRTDVPVVTFPVKIEDASAGWVRPVAMVEA</sequence>
<dbReference type="GO" id="GO:0019441">
    <property type="term" value="P:L-tryptophan catabolic process to kynurenine"/>
    <property type="evidence" value="ECO:0007669"/>
    <property type="project" value="InterPro"/>
</dbReference>
<dbReference type="GO" id="GO:0004061">
    <property type="term" value="F:arylformamidase activity"/>
    <property type="evidence" value="ECO:0007669"/>
    <property type="project" value="InterPro"/>
</dbReference>
<name>A0A1G7FSM3_9EURY</name>
<keyword evidence="2" id="KW-1185">Reference proteome</keyword>
<dbReference type="Proteomes" id="UP000199076">
    <property type="component" value="Unassembled WGS sequence"/>
</dbReference>
<organism evidence="1 2">
    <name type="scientific">Halorientalis regularis</name>
    <dbReference type="NCBI Taxonomy" id="660518"/>
    <lineage>
        <taxon>Archaea</taxon>
        <taxon>Methanobacteriati</taxon>
        <taxon>Methanobacteriota</taxon>
        <taxon>Stenosarchaea group</taxon>
        <taxon>Halobacteria</taxon>
        <taxon>Halobacteriales</taxon>
        <taxon>Haloarculaceae</taxon>
        <taxon>Halorientalis</taxon>
    </lineage>
</organism>
<proteinExistence type="predicted"/>
<dbReference type="RefSeq" id="WP_092687059.1">
    <property type="nucleotide sequence ID" value="NZ_FNBK01000001.1"/>
</dbReference>
<dbReference type="OrthoDB" id="9014at2157"/>